<evidence type="ECO:0000256" key="2">
    <source>
        <dbReference type="ARBA" id="ARBA00022729"/>
    </source>
</evidence>
<sequence length="193" mass="22268">MNVTQKNQQALTKRFGRSVVVLFGVLSVCFAVNAQDFKLGVINTQKVVESYSKAIEADTELKTLQDRLAGRLKKLEDEIITMEERLTKQELFLDEDAVRSAQADIVRKQDEYRQKLKVGQESLMEKQKELLEPILQEVKDLIIQIGKEEKYSLILDKQAALFVEPKYDLTDSLILRLNEKYKKDGQDKDKSNE</sequence>
<dbReference type="InterPro" id="IPR024930">
    <property type="entry name" value="Skp_dom_sf"/>
</dbReference>
<dbReference type="GO" id="GO:0051082">
    <property type="term" value="F:unfolded protein binding"/>
    <property type="evidence" value="ECO:0007669"/>
    <property type="project" value="InterPro"/>
</dbReference>
<dbReference type="SMART" id="SM00935">
    <property type="entry name" value="OmpH"/>
    <property type="match status" value="1"/>
</dbReference>
<gene>
    <name evidence="4" type="ORF">METZ01_LOCUS102399</name>
</gene>
<organism evidence="4">
    <name type="scientific">marine metagenome</name>
    <dbReference type="NCBI Taxonomy" id="408172"/>
    <lineage>
        <taxon>unclassified sequences</taxon>
        <taxon>metagenomes</taxon>
        <taxon>ecological metagenomes</taxon>
    </lineage>
</organism>
<comment type="similarity">
    <text evidence="1">Belongs to the Skp family.</text>
</comment>
<dbReference type="GO" id="GO:0005829">
    <property type="term" value="C:cytosol"/>
    <property type="evidence" value="ECO:0007669"/>
    <property type="project" value="TreeGrafter"/>
</dbReference>
<dbReference type="PANTHER" id="PTHR35089">
    <property type="entry name" value="CHAPERONE PROTEIN SKP"/>
    <property type="match status" value="1"/>
</dbReference>
<dbReference type="EMBL" id="UINC01011202">
    <property type="protein sequence ID" value="SVA49545.1"/>
    <property type="molecule type" value="Genomic_DNA"/>
</dbReference>
<dbReference type="SUPFAM" id="SSF111384">
    <property type="entry name" value="OmpH-like"/>
    <property type="match status" value="1"/>
</dbReference>
<proteinExistence type="inferred from homology"/>
<evidence type="ECO:0000313" key="4">
    <source>
        <dbReference type="EMBL" id="SVA49545.1"/>
    </source>
</evidence>
<reference evidence="4" key="1">
    <citation type="submission" date="2018-05" db="EMBL/GenBank/DDBJ databases">
        <authorList>
            <person name="Lanie J.A."/>
            <person name="Ng W.-L."/>
            <person name="Kazmierczak K.M."/>
            <person name="Andrzejewski T.M."/>
            <person name="Davidsen T.M."/>
            <person name="Wayne K.J."/>
            <person name="Tettelin H."/>
            <person name="Glass J.I."/>
            <person name="Rusch D."/>
            <person name="Podicherti R."/>
            <person name="Tsui H.-C.T."/>
            <person name="Winkler M.E."/>
        </authorList>
    </citation>
    <scope>NUCLEOTIDE SEQUENCE</scope>
</reference>
<keyword evidence="2" id="KW-0732">Signal</keyword>
<dbReference type="Pfam" id="PF03938">
    <property type="entry name" value="OmpH"/>
    <property type="match status" value="1"/>
</dbReference>
<evidence type="ECO:0000256" key="1">
    <source>
        <dbReference type="ARBA" id="ARBA00009091"/>
    </source>
</evidence>
<feature type="coiled-coil region" evidence="3">
    <location>
        <begin position="65"/>
        <end position="92"/>
    </location>
</feature>
<evidence type="ECO:0008006" key="5">
    <source>
        <dbReference type="Google" id="ProtNLM"/>
    </source>
</evidence>
<protein>
    <recommendedName>
        <fullName evidence="5">OmpH family outer membrane protein</fullName>
    </recommendedName>
</protein>
<dbReference type="AlphaFoldDB" id="A0A381WAM9"/>
<dbReference type="InterPro" id="IPR005632">
    <property type="entry name" value="Chaperone_Skp"/>
</dbReference>
<name>A0A381WAM9_9ZZZZ</name>
<dbReference type="PANTHER" id="PTHR35089:SF1">
    <property type="entry name" value="CHAPERONE PROTEIN SKP"/>
    <property type="match status" value="1"/>
</dbReference>
<evidence type="ECO:0000256" key="3">
    <source>
        <dbReference type="SAM" id="Coils"/>
    </source>
</evidence>
<dbReference type="GO" id="GO:0050821">
    <property type="term" value="P:protein stabilization"/>
    <property type="evidence" value="ECO:0007669"/>
    <property type="project" value="TreeGrafter"/>
</dbReference>
<keyword evidence="3" id="KW-0175">Coiled coil</keyword>
<accession>A0A381WAM9</accession>
<dbReference type="Gene3D" id="3.30.910.20">
    <property type="entry name" value="Skp domain"/>
    <property type="match status" value="1"/>
</dbReference>